<feature type="active site" description="Proton acceptor; via carboxylate" evidence="4">
    <location>
        <position position="418"/>
    </location>
</feature>
<dbReference type="InterPro" id="IPR016181">
    <property type="entry name" value="Acyl_CoA_acyltransferase"/>
</dbReference>
<feature type="binding site" evidence="4">
    <location>
        <begin position="94"/>
        <end position="96"/>
    </location>
    <ligand>
        <name>acetyl-CoA</name>
        <dbReference type="ChEBI" id="CHEBI:57288"/>
    </ligand>
</feature>
<dbReference type="EMBL" id="CP034170">
    <property type="protein sequence ID" value="AZI58296.1"/>
    <property type="molecule type" value="Genomic_DNA"/>
</dbReference>
<evidence type="ECO:0000313" key="6">
    <source>
        <dbReference type="EMBL" id="AZI58296.1"/>
    </source>
</evidence>
<dbReference type="AlphaFoldDB" id="A0A3G8ZWA3"/>
<keyword evidence="2 4" id="KW-0808">Transferase</keyword>
<organism evidence="6 7">
    <name type="scientific">Nakamurella antarctica</name>
    <dbReference type="NCBI Taxonomy" id="1902245"/>
    <lineage>
        <taxon>Bacteria</taxon>
        <taxon>Bacillati</taxon>
        <taxon>Actinomycetota</taxon>
        <taxon>Actinomycetes</taxon>
        <taxon>Nakamurellales</taxon>
        <taxon>Nakamurellaceae</taxon>
        <taxon>Nakamurella</taxon>
    </lineage>
</organism>
<keyword evidence="7" id="KW-1185">Reference proteome</keyword>
<keyword evidence="3 4" id="KW-0012">Acyltransferase</keyword>
<sequence>MVAMTDAAKPIAQGLKLRSLTSADLQNLLELDGRAFLELPPQDVLDQVIAPALELDRFTGVFDHNDIVGAAGIFSKSLTLPGGVRAPVAAVTWVSVQPGYTGQGILRRLMTDQLKTLHEKRSEPIALLTASESGIYGRFGYGLASLSAGRQIPQGLELRSIPQQGSVTHMKRDAALPAIRSLHQRIAEQTTGFLSRSEATWNYLFSDHQYFRDGQSNLEFVLHADGYVAFRTKGSFDARGPAGTLVIIELCAATPQAHAALWAHLLSYSLVREISYGRSSLDDPIQDLVVDPRAIRTTTRDHLWLRIVDLDRAIGLRSYSSAARVRVRVTDATCPWNDGTWELTLTAGPRSFGASSAVRTAKLAEIVLDISDLGAAFLGGARIARLAAAGRITGDHTAIADLDLAMSTASAPWCPEGF</sequence>
<evidence type="ECO:0000313" key="7">
    <source>
        <dbReference type="Proteomes" id="UP000268084"/>
    </source>
</evidence>
<comment type="subunit">
    <text evidence="4">Homohexamer; trimer of dimers.</text>
</comment>
<evidence type="ECO:0000256" key="4">
    <source>
        <dbReference type="HAMAP-Rule" id="MF_01812"/>
    </source>
</evidence>
<reference evidence="6 7" key="1">
    <citation type="submission" date="2018-11" db="EMBL/GenBank/DDBJ databases">
        <authorList>
            <person name="Da X."/>
        </authorList>
    </citation>
    <scope>NUCLEOTIDE SEQUENCE [LARGE SCALE GENOMIC DNA]</scope>
    <source>
        <strain evidence="6 7">S14-144</strain>
    </source>
</reference>
<reference evidence="6 7" key="2">
    <citation type="submission" date="2018-12" db="EMBL/GenBank/DDBJ databases">
        <title>Nakamurella antarcticus sp. nov., isolated from Antarctica South Shetland Islands soil.</title>
        <authorList>
            <person name="Peng F."/>
        </authorList>
    </citation>
    <scope>NUCLEOTIDE SEQUENCE [LARGE SCALE GENOMIC DNA]</scope>
    <source>
        <strain evidence="6 7">S14-144</strain>
    </source>
</reference>
<evidence type="ECO:0000256" key="2">
    <source>
        <dbReference type="ARBA" id="ARBA00022679"/>
    </source>
</evidence>
<dbReference type="InterPro" id="IPR036527">
    <property type="entry name" value="SCP2_sterol-bd_dom_sf"/>
</dbReference>
<dbReference type="GO" id="GO:0030649">
    <property type="term" value="P:aminoglycoside antibiotic catabolic process"/>
    <property type="evidence" value="ECO:0007669"/>
    <property type="project" value="TreeGrafter"/>
</dbReference>
<feature type="domain" description="N-acetyltransferase" evidence="5">
    <location>
        <begin position="15"/>
        <end position="162"/>
    </location>
</feature>
<feature type="active site" description="Proton donor" evidence="4">
    <location>
        <position position="136"/>
    </location>
</feature>
<evidence type="ECO:0000256" key="1">
    <source>
        <dbReference type="ARBA" id="ARBA00009213"/>
    </source>
</evidence>
<dbReference type="Pfam" id="PF17668">
    <property type="entry name" value="Acetyltransf_17"/>
    <property type="match status" value="1"/>
</dbReference>
<dbReference type="Gene3D" id="3.40.630.30">
    <property type="match status" value="2"/>
</dbReference>
<dbReference type="SUPFAM" id="SSF55729">
    <property type="entry name" value="Acyl-CoA N-acyltransferases (Nat)"/>
    <property type="match status" value="1"/>
</dbReference>
<dbReference type="Pfam" id="PF13527">
    <property type="entry name" value="Acetyltransf_9"/>
    <property type="match status" value="1"/>
</dbReference>
<dbReference type="PROSITE" id="PS51186">
    <property type="entry name" value="GNAT"/>
    <property type="match status" value="1"/>
</dbReference>
<dbReference type="OrthoDB" id="8399956at2"/>
<dbReference type="HAMAP" id="MF_01812">
    <property type="entry name" value="Eis"/>
    <property type="match status" value="1"/>
</dbReference>
<dbReference type="PANTHER" id="PTHR37817:SF1">
    <property type="entry name" value="N-ACETYLTRANSFERASE EIS"/>
    <property type="match status" value="1"/>
</dbReference>
<dbReference type="NCBIfam" id="NF002367">
    <property type="entry name" value="PRK01346.1-4"/>
    <property type="match status" value="1"/>
</dbReference>
<evidence type="ECO:0000259" key="5">
    <source>
        <dbReference type="PROSITE" id="PS51186"/>
    </source>
</evidence>
<dbReference type="InterPro" id="IPR041380">
    <property type="entry name" value="Acetyltransf_17"/>
</dbReference>
<dbReference type="GO" id="GO:0034069">
    <property type="term" value="F:aminoglycoside N-acetyltransferase activity"/>
    <property type="evidence" value="ECO:0007669"/>
    <property type="project" value="TreeGrafter"/>
</dbReference>
<proteinExistence type="inferred from homology"/>
<dbReference type="InterPro" id="IPR000182">
    <property type="entry name" value="GNAT_dom"/>
</dbReference>
<dbReference type="InterPro" id="IPR022902">
    <property type="entry name" value="NAcTrfase_Eis"/>
</dbReference>
<dbReference type="Proteomes" id="UP000268084">
    <property type="component" value="Chromosome"/>
</dbReference>
<feature type="binding site" evidence="4">
    <location>
        <begin position="131"/>
        <end position="132"/>
    </location>
    <ligand>
        <name>acetyl-CoA</name>
        <dbReference type="ChEBI" id="CHEBI:57288"/>
    </ligand>
</feature>
<gene>
    <name evidence="6" type="ORF">EH165_09255</name>
</gene>
<dbReference type="PANTHER" id="PTHR37817">
    <property type="entry name" value="N-ACETYLTRANSFERASE EIS"/>
    <property type="match status" value="1"/>
</dbReference>
<dbReference type="InterPro" id="IPR051554">
    <property type="entry name" value="Acetyltransferase_Eis"/>
</dbReference>
<dbReference type="Gene3D" id="3.30.1050.10">
    <property type="entry name" value="SCP2 sterol-binding domain"/>
    <property type="match status" value="1"/>
</dbReference>
<evidence type="ECO:0000256" key="3">
    <source>
        <dbReference type="ARBA" id="ARBA00023315"/>
    </source>
</evidence>
<feature type="binding site" evidence="4">
    <location>
        <begin position="102"/>
        <end position="107"/>
    </location>
    <ligand>
        <name>acetyl-CoA</name>
        <dbReference type="ChEBI" id="CHEBI:57288"/>
    </ligand>
</feature>
<comment type="similarity">
    <text evidence="1 4">Belongs to the acetyltransferase Eis family.</text>
</comment>
<dbReference type="InterPro" id="IPR025559">
    <property type="entry name" value="Eis_dom"/>
</dbReference>
<protein>
    <submittedName>
        <fullName evidence="6">GNAT family N-acetyltransferase</fullName>
    </submittedName>
</protein>
<accession>A0A3G8ZWA3</accession>
<name>A0A3G8ZWA3_9ACTN</name>
<dbReference type="Pfam" id="PF13530">
    <property type="entry name" value="SCP2_2"/>
    <property type="match status" value="1"/>
</dbReference>
<dbReference type="KEGG" id="nak:EH165_09255"/>
<dbReference type="SUPFAM" id="SSF55718">
    <property type="entry name" value="SCP-like"/>
    <property type="match status" value="1"/>
</dbReference>